<sequence>MPNLQEIIYRTQSQNIKFEYTDGHNTFQRGELGLSKSCLEGRLVFGRRIKVNSIEFTFKGIEETNYVPIGGRIKNRFSGFYKLTEKSKVFSLEGTDPMEYYDFKFSLNSNLSSSCLIGDREKNVNGRIYYIFSVTVNIPGSFFTQRELCEIYCPLNQVLPYFSTPYKNVTGKHSVSNGTLFEYSFEIPEYFGLGTTIYVPIEVKFLETKVRIVRIDISLKEVTKYTFESSEESVKTKKQCCNYIEEPAKILNNTLKQNLALIVPDDLNSSYSGTYVEIKYKLCINFTLVGGGINIGNGDFYKEQTVIVANFNRLNDSDHGNNNISIDEGPPQPPQEEKSCQNKASESSVVKEVPNTRDTQ</sequence>
<evidence type="ECO:0000259" key="2">
    <source>
        <dbReference type="Pfam" id="PF02752"/>
    </source>
</evidence>
<protein>
    <recommendedName>
        <fullName evidence="2">Arrestin C-terminal-like domain-containing protein</fullName>
    </recommendedName>
</protein>
<dbReference type="InterPro" id="IPR011022">
    <property type="entry name" value="Arrestin_C-like"/>
</dbReference>
<evidence type="ECO:0000313" key="4">
    <source>
        <dbReference type="Proteomes" id="UP000266673"/>
    </source>
</evidence>
<dbReference type="AlphaFoldDB" id="A0A397TW16"/>
<keyword evidence="4" id="KW-1185">Reference proteome</keyword>
<reference evidence="3 4" key="1">
    <citation type="submission" date="2018-06" db="EMBL/GenBank/DDBJ databases">
        <title>Comparative genomics reveals the genomic features of Rhizophagus irregularis, R. cerebriforme, R. diaphanum and Gigaspora rosea, and their symbiotic lifestyle signature.</title>
        <authorList>
            <person name="Morin E."/>
            <person name="San Clemente H."/>
            <person name="Chen E.C.H."/>
            <person name="De La Providencia I."/>
            <person name="Hainaut M."/>
            <person name="Kuo A."/>
            <person name="Kohler A."/>
            <person name="Murat C."/>
            <person name="Tang N."/>
            <person name="Roy S."/>
            <person name="Loubradou J."/>
            <person name="Henrissat B."/>
            <person name="Grigoriev I.V."/>
            <person name="Corradi N."/>
            <person name="Roux C."/>
            <person name="Martin F.M."/>
        </authorList>
    </citation>
    <scope>NUCLEOTIDE SEQUENCE [LARGE SCALE GENOMIC DNA]</scope>
    <source>
        <strain evidence="3 4">DAOM 194757</strain>
    </source>
</reference>
<proteinExistence type="predicted"/>
<feature type="region of interest" description="Disordered" evidence="1">
    <location>
        <begin position="318"/>
        <end position="360"/>
    </location>
</feature>
<dbReference type="OrthoDB" id="2328738at2759"/>
<accession>A0A397TW16</accession>
<evidence type="ECO:0000256" key="1">
    <source>
        <dbReference type="SAM" id="MobiDB-lite"/>
    </source>
</evidence>
<feature type="domain" description="Arrestin C-terminal-like" evidence="2">
    <location>
        <begin position="190"/>
        <end position="289"/>
    </location>
</feature>
<comment type="caution">
    <text evidence="3">The sequence shown here is derived from an EMBL/GenBank/DDBJ whole genome shotgun (WGS) entry which is preliminary data.</text>
</comment>
<name>A0A397TW16_9GLOM</name>
<dbReference type="EMBL" id="QKWP01003997">
    <property type="protein sequence ID" value="RIB00549.1"/>
    <property type="molecule type" value="Genomic_DNA"/>
</dbReference>
<dbReference type="STRING" id="44941.A0A397TW16"/>
<organism evidence="3 4">
    <name type="scientific">Gigaspora rosea</name>
    <dbReference type="NCBI Taxonomy" id="44941"/>
    <lineage>
        <taxon>Eukaryota</taxon>
        <taxon>Fungi</taxon>
        <taxon>Fungi incertae sedis</taxon>
        <taxon>Mucoromycota</taxon>
        <taxon>Glomeromycotina</taxon>
        <taxon>Glomeromycetes</taxon>
        <taxon>Diversisporales</taxon>
        <taxon>Gigasporaceae</taxon>
        <taxon>Gigaspora</taxon>
    </lineage>
</organism>
<dbReference type="Proteomes" id="UP000266673">
    <property type="component" value="Unassembled WGS sequence"/>
</dbReference>
<evidence type="ECO:0000313" key="3">
    <source>
        <dbReference type="EMBL" id="RIB00549.1"/>
    </source>
</evidence>
<dbReference type="Pfam" id="PF02752">
    <property type="entry name" value="Arrestin_C"/>
    <property type="match status" value="1"/>
</dbReference>
<gene>
    <name evidence="3" type="ORF">C2G38_2129704</name>
</gene>